<keyword evidence="3" id="KW-1185">Reference proteome</keyword>
<dbReference type="EnsemblPlants" id="evm.model.08.1491">
    <property type="protein sequence ID" value="cds.evm.model.08.1491"/>
    <property type="gene ID" value="evm.TU.08.1491"/>
</dbReference>
<protein>
    <submittedName>
        <fullName evidence="2">Uncharacterized protein</fullName>
    </submittedName>
</protein>
<sequence length="127" mass="13691">MGADSRLPKVALRRVKKVVRDYPRGVGPCIAPSDVSKELVDSWESEEPQTCDDSDSISKSSAHFVNQQAKPISNEQSSRLSAWKEKSRVFDIEIPKTNAAIIEDVGSAVGTSLEAVSPVEDVGSPPP</sequence>
<reference evidence="2" key="2">
    <citation type="submission" date="2021-03" db="UniProtKB">
        <authorList>
            <consortium name="EnsemblPlants"/>
        </authorList>
    </citation>
    <scope>IDENTIFICATION</scope>
</reference>
<name>A0A803Q8V1_CANSA</name>
<dbReference type="Proteomes" id="UP000596661">
    <property type="component" value="Chromosome 8"/>
</dbReference>
<evidence type="ECO:0000313" key="3">
    <source>
        <dbReference type="Proteomes" id="UP000596661"/>
    </source>
</evidence>
<accession>A0A803Q8V1</accession>
<reference evidence="2" key="1">
    <citation type="submission" date="2018-11" db="EMBL/GenBank/DDBJ databases">
        <authorList>
            <person name="Grassa J C."/>
        </authorList>
    </citation>
    <scope>NUCLEOTIDE SEQUENCE [LARGE SCALE GENOMIC DNA]</scope>
</reference>
<feature type="region of interest" description="Disordered" evidence="1">
    <location>
        <begin position="43"/>
        <end position="78"/>
    </location>
</feature>
<evidence type="ECO:0000256" key="1">
    <source>
        <dbReference type="SAM" id="MobiDB-lite"/>
    </source>
</evidence>
<evidence type="ECO:0000313" key="2">
    <source>
        <dbReference type="EnsemblPlants" id="cds.evm.model.08.1491"/>
    </source>
</evidence>
<feature type="compositionally biased region" description="Polar residues" evidence="1">
    <location>
        <begin position="57"/>
        <end position="78"/>
    </location>
</feature>
<dbReference type="AlphaFoldDB" id="A0A803Q8V1"/>
<feature type="compositionally biased region" description="Acidic residues" evidence="1">
    <location>
        <begin position="43"/>
        <end position="55"/>
    </location>
</feature>
<organism evidence="2 3">
    <name type="scientific">Cannabis sativa</name>
    <name type="common">Hemp</name>
    <name type="synonym">Marijuana</name>
    <dbReference type="NCBI Taxonomy" id="3483"/>
    <lineage>
        <taxon>Eukaryota</taxon>
        <taxon>Viridiplantae</taxon>
        <taxon>Streptophyta</taxon>
        <taxon>Embryophyta</taxon>
        <taxon>Tracheophyta</taxon>
        <taxon>Spermatophyta</taxon>
        <taxon>Magnoliopsida</taxon>
        <taxon>eudicotyledons</taxon>
        <taxon>Gunneridae</taxon>
        <taxon>Pentapetalae</taxon>
        <taxon>rosids</taxon>
        <taxon>fabids</taxon>
        <taxon>Rosales</taxon>
        <taxon>Cannabaceae</taxon>
        <taxon>Cannabis</taxon>
    </lineage>
</organism>
<dbReference type="Gramene" id="evm.model.08.1491">
    <property type="protein sequence ID" value="cds.evm.model.08.1491"/>
    <property type="gene ID" value="evm.TU.08.1491"/>
</dbReference>
<proteinExistence type="predicted"/>
<dbReference type="EMBL" id="UZAU01000713">
    <property type="status" value="NOT_ANNOTATED_CDS"/>
    <property type="molecule type" value="Genomic_DNA"/>
</dbReference>